<sequence length="131" mass="14613">MHVLPTLHTASVAKQEAQFQKVLIDVMRSDGATEAAPLSAAEYVQKAMVALDLMHADNHPPPDGQRFLTVKRLPCGSLLYKLNTKEGTTWLQRPENMHYFTDKFGLDTVTIPEDETPYQGARFGSLFPPLT</sequence>
<dbReference type="Proteomes" id="UP000015241">
    <property type="component" value="Unassembled WGS sequence"/>
</dbReference>
<proteinExistence type="predicted"/>
<keyword evidence="2" id="KW-1185">Reference proteome</keyword>
<dbReference type="InParanoid" id="S8FNG3"/>
<reference evidence="1 2" key="1">
    <citation type="journal article" date="2012" name="Science">
        <title>The Paleozoic origin of enzymatic lignin decomposition reconstructed from 31 fungal genomes.</title>
        <authorList>
            <person name="Floudas D."/>
            <person name="Binder M."/>
            <person name="Riley R."/>
            <person name="Barry K."/>
            <person name="Blanchette R.A."/>
            <person name="Henrissat B."/>
            <person name="Martinez A.T."/>
            <person name="Otillar R."/>
            <person name="Spatafora J.W."/>
            <person name="Yadav J.S."/>
            <person name="Aerts A."/>
            <person name="Benoit I."/>
            <person name="Boyd A."/>
            <person name="Carlson A."/>
            <person name="Copeland A."/>
            <person name="Coutinho P.M."/>
            <person name="de Vries R.P."/>
            <person name="Ferreira P."/>
            <person name="Findley K."/>
            <person name="Foster B."/>
            <person name="Gaskell J."/>
            <person name="Glotzer D."/>
            <person name="Gorecki P."/>
            <person name="Heitman J."/>
            <person name="Hesse C."/>
            <person name="Hori C."/>
            <person name="Igarashi K."/>
            <person name="Jurgens J.A."/>
            <person name="Kallen N."/>
            <person name="Kersten P."/>
            <person name="Kohler A."/>
            <person name="Kuees U."/>
            <person name="Kumar T.K.A."/>
            <person name="Kuo A."/>
            <person name="LaButti K."/>
            <person name="Larrondo L.F."/>
            <person name="Lindquist E."/>
            <person name="Ling A."/>
            <person name="Lombard V."/>
            <person name="Lucas S."/>
            <person name="Lundell T."/>
            <person name="Martin R."/>
            <person name="McLaughlin D.J."/>
            <person name="Morgenstern I."/>
            <person name="Morin E."/>
            <person name="Murat C."/>
            <person name="Nagy L.G."/>
            <person name="Nolan M."/>
            <person name="Ohm R.A."/>
            <person name="Patyshakuliyeva A."/>
            <person name="Rokas A."/>
            <person name="Ruiz-Duenas F.J."/>
            <person name="Sabat G."/>
            <person name="Salamov A."/>
            <person name="Samejima M."/>
            <person name="Schmutz J."/>
            <person name="Slot J.C."/>
            <person name="St John F."/>
            <person name="Stenlid J."/>
            <person name="Sun H."/>
            <person name="Sun S."/>
            <person name="Syed K."/>
            <person name="Tsang A."/>
            <person name="Wiebenga A."/>
            <person name="Young D."/>
            <person name="Pisabarro A."/>
            <person name="Eastwood D.C."/>
            <person name="Martin F."/>
            <person name="Cullen D."/>
            <person name="Grigoriev I.V."/>
            <person name="Hibbett D.S."/>
        </authorList>
    </citation>
    <scope>NUCLEOTIDE SEQUENCE</scope>
    <source>
        <strain evidence="2">FP-58527</strain>
    </source>
</reference>
<accession>S8FNG3</accession>
<name>S8FNG3_FOMSC</name>
<evidence type="ECO:0000313" key="1">
    <source>
        <dbReference type="EMBL" id="EPS99844.1"/>
    </source>
</evidence>
<dbReference type="AlphaFoldDB" id="S8FNG3"/>
<evidence type="ECO:0000313" key="2">
    <source>
        <dbReference type="Proteomes" id="UP000015241"/>
    </source>
</evidence>
<gene>
    <name evidence="1" type="ORF">FOMPIDRAFT_1050187</name>
</gene>
<dbReference type="OrthoDB" id="2800503at2759"/>
<dbReference type="HOGENOM" id="CLU_1927625_0_0_1"/>
<organism evidence="1 2">
    <name type="scientific">Fomitopsis schrenkii</name>
    <name type="common">Brown rot fungus</name>
    <dbReference type="NCBI Taxonomy" id="2126942"/>
    <lineage>
        <taxon>Eukaryota</taxon>
        <taxon>Fungi</taxon>
        <taxon>Dikarya</taxon>
        <taxon>Basidiomycota</taxon>
        <taxon>Agaricomycotina</taxon>
        <taxon>Agaricomycetes</taxon>
        <taxon>Polyporales</taxon>
        <taxon>Fomitopsis</taxon>
    </lineage>
</organism>
<protein>
    <submittedName>
        <fullName evidence="1">Uncharacterized protein</fullName>
    </submittedName>
</protein>
<dbReference type="EMBL" id="KE504153">
    <property type="protein sequence ID" value="EPS99844.1"/>
    <property type="molecule type" value="Genomic_DNA"/>
</dbReference>